<evidence type="ECO:0000313" key="6">
    <source>
        <dbReference type="EMBL" id="RJO70654.1"/>
    </source>
</evidence>
<feature type="DNA-binding region" description="H-T-H motif" evidence="4">
    <location>
        <begin position="29"/>
        <end position="48"/>
    </location>
</feature>
<dbReference type="GO" id="GO:0003677">
    <property type="term" value="F:DNA binding"/>
    <property type="evidence" value="ECO:0007669"/>
    <property type="project" value="UniProtKB-UniRule"/>
</dbReference>
<dbReference type="PRINTS" id="PR00455">
    <property type="entry name" value="HTHTETR"/>
</dbReference>
<dbReference type="SUPFAM" id="SSF48498">
    <property type="entry name" value="Tetracyclin repressor-like, C-terminal domain"/>
    <property type="match status" value="1"/>
</dbReference>
<comment type="caution">
    <text evidence="6">The sequence shown here is derived from an EMBL/GenBank/DDBJ whole genome shotgun (WGS) entry which is preliminary data.</text>
</comment>
<keyword evidence="3" id="KW-0804">Transcription</keyword>
<keyword evidence="1" id="KW-0805">Transcription regulation</keyword>
<dbReference type="Gene3D" id="1.10.357.10">
    <property type="entry name" value="Tetracycline Repressor, domain 2"/>
    <property type="match status" value="1"/>
</dbReference>
<dbReference type="Pfam" id="PF00440">
    <property type="entry name" value="TetR_N"/>
    <property type="match status" value="1"/>
</dbReference>
<dbReference type="Proteomes" id="UP000266677">
    <property type="component" value="Unassembled WGS sequence"/>
</dbReference>
<dbReference type="EMBL" id="QZFU01000036">
    <property type="protein sequence ID" value="RJO70654.1"/>
    <property type="molecule type" value="Genomic_DNA"/>
</dbReference>
<reference evidence="6 7" key="1">
    <citation type="submission" date="2018-09" db="EMBL/GenBank/DDBJ databases">
        <title>YIM PH21274 draft genome.</title>
        <authorList>
            <person name="Miao C."/>
        </authorList>
    </citation>
    <scope>NUCLEOTIDE SEQUENCE [LARGE SCALE GENOMIC DNA]</scope>
    <source>
        <strain evidence="6 7">YIM PH 21724</strain>
    </source>
</reference>
<dbReference type="RefSeq" id="WP_120043711.1">
    <property type="nucleotide sequence ID" value="NZ_QZFU01000036.1"/>
</dbReference>
<name>A0A3A4K2J7_9NOCA</name>
<dbReference type="InterPro" id="IPR009057">
    <property type="entry name" value="Homeodomain-like_sf"/>
</dbReference>
<evidence type="ECO:0000256" key="1">
    <source>
        <dbReference type="ARBA" id="ARBA00023015"/>
    </source>
</evidence>
<gene>
    <name evidence="6" type="ORF">D5S18_25925</name>
</gene>
<dbReference type="PROSITE" id="PS50977">
    <property type="entry name" value="HTH_TETR_2"/>
    <property type="match status" value="1"/>
</dbReference>
<evidence type="ECO:0000259" key="5">
    <source>
        <dbReference type="PROSITE" id="PS50977"/>
    </source>
</evidence>
<evidence type="ECO:0000313" key="7">
    <source>
        <dbReference type="Proteomes" id="UP000266677"/>
    </source>
</evidence>
<dbReference type="Pfam" id="PF16925">
    <property type="entry name" value="TetR_C_13"/>
    <property type="match status" value="1"/>
</dbReference>
<evidence type="ECO:0000256" key="4">
    <source>
        <dbReference type="PROSITE-ProRule" id="PRU00335"/>
    </source>
</evidence>
<evidence type="ECO:0000256" key="3">
    <source>
        <dbReference type="ARBA" id="ARBA00023163"/>
    </source>
</evidence>
<protein>
    <submittedName>
        <fullName evidence="6">TetR/AcrR family transcriptional regulator</fullName>
    </submittedName>
</protein>
<proteinExistence type="predicted"/>
<evidence type="ECO:0000256" key="2">
    <source>
        <dbReference type="ARBA" id="ARBA00023125"/>
    </source>
</evidence>
<keyword evidence="2 4" id="KW-0238">DNA-binding</keyword>
<dbReference type="SUPFAM" id="SSF46689">
    <property type="entry name" value="Homeodomain-like"/>
    <property type="match status" value="1"/>
</dbReference>
<dbReference type="PANTHER" id="PTHR47506:SF1">
    <property type="entry name" value="HTH-TYPE TRANSCRIPTIONAL REGULATOR YJDC"/>
    <property type="match status" value="1"/>
</dbReference>
<accession>A0A3A4K2J7</accession>
<dbReference type="PANTHER" id="PTHR47506">
    <property type="entry name" value="TRANSCRIPTIONAL REGULATORY PROTEIN"/>
    <property type="match status" value="1"/>
</dbReference>
<dbReference type="InterPro" id="IPR036271">
    <property type="entry name" value="Tet_transcr_reg_TetR-rel_C_sf"/>
</dbReference>
<keyword evidence="7" id="KW-1185">Reference proteome</keyword>
<dbReference type="InterPro" id="IPR001647">
    <property type="entry name" value="HTH_TetR"/>
</dbReference>
<sequence>MVVEVTSPADRLLATAGRLFAAEGIRAVGIERLVTESAVARASLYQAFGSKDQLAAEYLRHQHETDRRAWHVASRRIAEPIGKVLLFFECAARAARQRHYPGCLYINAAAEFPDRSHPVWLPIDEHREWMRAAVAALLREAGVPQPDELAASIQLLYDGGLSGSKATGSVDPIMRAQRLARTLIDREPADATE</sequence>
<feature type="domain" description="HTH tetR-type" evidence="5">
    <location>
        <begin position="6"/>
        <end position="66"/>
    </location>
</feature>
<dbReference type="OrthoDB" id="4214267at2"/>
<organism evidence="6 7">
    <name type="scientific">Nocardia panacis</name>
    <dbReference type="NCBI Taxonomy" id="2340916"/>
    <lineage>
        <taxon>Bacteria</taxon>
        <taxon>Bacillati</taxon>
        <taxon>Actinomycetota</taxon>
        <taxon>Actinomycetes</taxon>
        <taxon>Mycobacteriales</taxon>
        <taxon>Nocardiaceae</taxon>
        <taxon>Nocardia</taxon>
    </lineage>
</organism>
<dbReference type="AlphaFoldDB" id="A0A3A4K2J7"/>
<dbReference type="InterPro" id="IPR011075">
    <property type="entry name" value="TetR_C"/>
</dbReference>